<proteinExistence type="predicted"/>
<keyword evidence="3" id="KW-1185">Reference proteome</keyword>
<keyword evidence="1" id="KW-1133">Transmembrane helix</keyword>
<evidence type="ECO:0008006" key="4">
    <source>
        <dbReference type="Google" id="ProtNLM"/>
    </source>
</evidence>
<dbReference type="OrthoDB" id="8115457at2"/>
<dbReference type="KEGG" id="paru:CYR75_05420"/>
<organism evidence="2 3">
    <name type="scientific">Paracoccus jeotgali</name>
    <dbReference type="NCBI Taxonomy" id="2065379"/>
    <lineage>
        <taxon>Bacteria</taxon>
        <taxon>Pseudomonadati</taxon>
        <taxon>Pseudomonadota</taxon>
        <taxon>Alphaproteobacteria</taxon>
        <taxon>Rhodobacterales</taxon>
        <taxon>Paracoccaceae</taxon>
        <taxon>Paracoccus</taxon>
    </lineage>
</organism>
<keyword evidence="1" id="KW-0812">Transmembrane</keyword>
<dbReference type="AlphaFoldDB" id="A0A2K9MDS6"/>
<evidence type="ECO:0000256" key="1">
    <source>
        <dbReference type="SAM" id="Phobius"/>
    </source>
</evidence>
<dbReference type="Proteomes" id="UP000234882">
    <property type="component" value="Chromosome"/>
</dbReference>
<feature type="transmembrane region" description="Helical" evidence="1">
    <location>
        <begin position="41"/>
        <end position="68"/>
    </location>
</feature>
<sequence length="106" mass="11400">MPKLIRLYIVNIFYGFLLALVFTGTLVAFDVGHLRHLLTSVSAGWIAGLGLLFLNTLLFAGVQFAIAVMRMAEPSRRSPPGGKRQRSAPAAAIPALAAAVPARKQR</sequence>
<feature type="transmembrane region" description="Helical" evidence="1">
    <location>
        <begin position="7"/>
        <end position="29"/>
    </location>
</feature>
<keyword evidence="1" id="KW-0472">Membrane</keyword>
<protein>
    <recommendedName>
        <fullName evidence="4">DUF4282 domain-containing protein</fullName>
    </recommendedName>
</protein>
<reference evidence="3" key="1">
    <citation type="submission" date="2017-12" db="EMBL/GenBank/DDBJ databases">
        <title>Genomic analysis of Paracoccus sp. CBA4604.</title>
        <authorList>
            <person name="Roh S.W."/>
            <person name="Kim J.Y."/>
            <person name="Kim J.S."/>
        </authorList>
    </citation>
    <scope>NUCLEOTIDE SEQUENCE [LARGE SCALE GENOMIC DNA]</scope>
    <source>
        <strain evidence="3">CBA4604</strain>
    </source>
</reference>
<name>A0A2K9MDS6_9RHOB</name>
<dbReference type="EMBL" id="CP025583">
    <property type="protein sequence ID" value="AUM73799.1"/>
    <property type="molecule type" value="Genomic_DNA"/>
</dbReference>
<evidence type="ECO:0000313" key="2">
    <source>
        <dbReference type="EMBL" id="AUM73799.1"/>
    </source>
</evidence>
<evidence type="ECO:0000313" key="3">
    <source>
        <dbReference type="Proteomes" id="UP000234882"/>
    </source>
</evidence>
<dbReference type="RefSeq" id="WP_101499151.1">
    <property type="nucleotide sequence ID" value="NZ_CP025583.1"/>
</dbReference>
<accession>A0A2K9MDS6</accession>
<gene>
    <name evidence="2" type="ORF">CYR75_05420</name>
</gene>